<dbReference type="Pfam" id="PF08220">
    <property type="entry name" value="HTH_DeoR"/>
    <property type="match status" value="1"/>
</dbReference>
<evidence type="ECO:0000259" key="7">
    <source>
        <dbReference type="PROSITE" id="PS51000"/>
    </source>
</evidence>
<evidence type="ECO:0000313" key="8">
    <source>
        <dbReference type="EMBL" id="MFC6169530.1"/>
    </source>
</evidence>
<dbReference type="InterPro" id="IPR036388">
    <property type="entry name" value="WH-like_DNA-bd_sf"/>
</dbReference>
<dbReference type="InterPro" id="IPR036390">
    <property type="entry name" value="WH_DNA-bd_sf"/>
</dbReference>
<evidence type="ECO:0000256" key="2">
    <source>
        <dbReference type="ARBA" id="ARBA00022491"/>
    </source>
</evidence>
<dbReference type="RefSeq" id="WP_125554311.1">
    <property type="nucleotide sequence ID" value="NZ_JBHSSL010000019.1"/>
</dbReference>
<dbReference type="InterPro" id="IPR018356">
    <property type="entry name" value="Tscrpt_reg_HTH_DeoR_CS"/>
</dbReference>
<feature type="domain" description="HTH deoR-type" evidence="7">
    <location>
        <begin position="3"/>
        <end position="58"/>
    </location>
</feature>
<comment type="caution">
    <text evidence="8">The sequence shown here is derived from an EMBL/GenBank/DDBJ whole genome shotgun (WGS) entry which is preliminary data.</text>
</comment>
<keyword evidence="5" id="KW-0804">Transcription</keyword>
<reference evidence="9" key="1">
    <citation type="journal article" date="2019" name="Int. J. Syst. Evol. Microbiol.">
        <title>The Global Catalogue of Microorganisms (GCM) 10K type strain sequencing project: providing services to taxonomists for standard genome sequencing and annotation.</title>
        <authorList>
            <consortium name="The Broad Institute Genomics Platform"/>
            <consortium name="The Broad Institute Genome Sequencing Center for Infectious Disease"/>
            <person name="Wu L."/>
            <person name="Ma J."/>
        </authorList>
    </citation>
    <scope>NUCLEOTIDE SEQUENCE [LARGE SCALE GENOMIC DNA]</scope>
    <source>
        <strain evidence="9">CCM 8904</strain>
    </source>
</reference>
<evidence type="ECO:0000256" key="3">
    <source>
        <dbReference type="ARBA" id="ARBA00023015"/>
    </source>
</evidence>
<sequence length="251" mass="28403">MFKNERLNMIIDALQHKKVMTTTDLQKQLFVSGSTLRRDLIELEKSGKVTRKFGRVELVRPDNIELSYLFREQEHEKAKRYIAEIASTFLGDNQAVFVDSSSTASFLSGYFARLHNLIVITNGLRLAVELDGVTSVKTFVSGGRLRAGAGSILGDVALEFFDNFRADLAFLSCTGVTKEGVFMSSEEQSSVKRKMLTLADKTILLCDHSKFETKSYYKLCDLNRIGAIITDRAPEKEMLNYWQKRGVEVLY</sequence>
<keyword evidence="4 8" id="KW-0238">DNA-binding</keyword>
<accession>A0ABW1R9D7</accession>
<dbReference type="SMART" id="SM01134">
    <property type="entry name" value="DeoRC"/>
    <property type="match status" value="1"/>
</dbReference>
<dbReference type="SMART" id="SM00420">
    <property type="entry name" value="HTH_DEOR"/>
    <property type="match status" value="1"/>
</dbReference>
<dbReference type="EMBL" id="JBHSSL010000019">
    <property type="protein sequence ID" value="MFC6169530.1"/>
    <property type="molecule type" value="Genomic_DNA"/>
</dbReference>
<keyword evidence="2" id="KW-0678">Repressor</keyword>
<dbReference type="Gene3D" id="3.40.50.1360">
    <property type="match status" value="1"/>
</dbReference>
<keyword evidence="9" id="KW-1185">Reference proteome</keyword>
<dbReference type="PROSITE" id="PS51000">
    <property type="entry name" value="HTH_DEOR_2"/>
    <property type="match status" value="1"/>
</dbReference>
<gene>
    <name evidence="8" type="ORF">ACFQGP_02925</name>
</gene>
<dbReference type="PANTHER" id="PTHR30363:SF4">
    <property type="entry name" value="GLYCEROL-3-PHOSPHATE REGULON REPRESSOR"/>
    <property type="match status" value="1"/>
</dbReference>
<evidence type="ECO:0000256" key="4">
    <source>
        <dbReference type="ARBA" id="ARBA00023125"/>
    </source>
</evidence>
<dbReference type="Proteomes" id="UP001596289">
    <property type="component" value="Unassembled WGS sequence"/>
</dbReference>
<dbReference type="InterPro" id="IPR014036">
    <property type="entry name" value="DeoR-like_C"/>
</dbReference>
<dbReference type="PROSITE" id="PS00894">
    <property type="entry name" value="HTH_DEOR_1"/>
    <property type="match status" value="1"/>
</dbReference>
<name>A0ABW1R9D7_9LACO</name>
<dbReference type="InterPro" id="IPR050313">
    <property type="entry name" value="Carb_Metab_HTH_regulators"/>
</dbReference>
<comment type="function">
    <text evidence="6">Repressor of the lactose catabolism operon. Galactose-6-phosphate is the inducer.</text>
</comment>
<evidence type="ECO:0000313" key="9">
    <source>
        <dbReference type="Proteomes" id="UP001596289"/>
    </source>
</evidence>
<dbReference type="GO" id="GO:0003677">
    <property type="term" value="F:DNA binding"/>
    <property type="evidence" value="ECO:0007669"/>
    <property type="project" value="UniProtKB-KW"/>
</dbReference>
<evidence type="ECO:0000256" key="6">
    <source>
        <dbReference type="ARBA" id="ARBA00024937"/>
    </source>
</evidence>
<dbReference type="InterPro" id="IPR037171">
    <property type="entry name" value="NagB/RpiA_transferase-like"/>
</dbReference>
<keyword evidence="3" id="KW-0805">Transcription regulation</keyword>
<dbReference type="Gene3D" id="1.10.10.10">
    <property type="entry name" value="Winged helix-like DNA-binding domain superfamily/Winged helix DNA-binding domain"/>
    <property type="match status" value="1"/>
</dbReference>
<proteinExistence type="predicted"/>
<dbReference type="InterPro" id="IPR001034">
    <property type="entry name" value="DeoR_HTH"/>
</dbReference>
<dbReference type="SUPFAM" id="SSF46785">
    <property type="entry name" value="Winged helix' DNA-binding domain"/>
    <property type="match status" value="1"/>
</dbReference>
<protein>
    <recommendedName>
        <fullName evidence="1">Lactose phosphotransferase system repressor</fullName>
    </recommendedName>
</protein>
<evidence type="ECO:0000256" key="5">
    <source>
        <dbReference type="ARBA" id="ARBA00023163"/>
    </source>
</evidence>
<dbReference type="PANTHER" id="PTHR30363">
    <property type="entry name" value="HTH-TYPE TRANSCRIPTIONAL REGULATOR SRLR-RELATED"/>
    <property type="match status" value="1"/>
</dbReference>
<dbReference type="SUPFAM" id="SSF100950">
    <property type="entry name" value="NagB/RpiA/CoA transferase-like"/>
    <property type="match status" value="1"/>
</dbReference>
<dbReference type="Pfam" id="PF00455">
    <property type="entry name" value="DeoRC"/>
    <property type="match status" value="1"/>
</dbReference>
<evidence type="ECO:0000256" key="1">
    <source>
        <dbReference type="ARBA" id="ARBA00021390"/>
    </source>
</evidence>
<organism evidence="8 9">
    <name type="scientific">Loigolactobacillus jiayinensis</name>
    <dbReference type="NCBI Taxonomy" id="2486016"/>
    <lineage>
        <taxon>Bacteria</taxon>
        <taxon>Bacillati</taxon>
        <taxon>Bacillota</taxon>
        <taxon>Bacilli</taxon>
        <taxon>Lactobacillales</taxon>
        <taxon>Lactobacillaceae</taxon>
        <taxon>Loigolactobacillus</taxon>
    </lineage>
</organism>